<comment type="caution">
    <text evidence="1">The sequence shown here is derived from an EMBL/GenBank/DDBJ whole genome shotgun (WGS) entry which is preliminary data.</text>
</comment>
<dbReference type="EMBL" id="JARBJD010000069">
    <property type="protein sequence ID" value="KAK2955253.1"/>
    <property type="molecule type" value="Genomic_DNA"/>
</dbReference>
<protein>
    <submittedName>
        <fullName evidence="1">Uncharacterized protein</fullName>
    </submittedName>
</protein>
<evidence type="ECO:0000313" key="2">
    <source>
        <dbReference type="Proteomes" id="UP001281761"/>
    </source>
</evidence>
<keyword evidence="2" id="KW-1185">Reference proteome</keyword>
<evidence type="ECO:0000313" key="1">
    <source>
        <dbReference type="EMBL" id="KAK2955253.1"/>
    </source>
</evidence>
<organism evidence="1 2">
    <name type="scientific">Blattamonas nauphoetae</name>
    <dbReference type="NCBI Taxonomy" id="2049346"/>
    <lineage>
        <taxon>Eukaryota</taxon>
        <taxon>Metamonada</taxon>
        <taxon>Preaxostyla</taxon>
        <taxon>Oxymonadida</taxon>
        <taxon>Blattamonas</taxon>
    </lineage>
</organism>
<proteinExistence type="predicted"/>
<reference evidence="1 2" key="1">
    <citation type="journal article" date="2022" name="bioRxiv">
        <title>Genomics of Preaxostyla Flagellates Illuminates Evolutionary Transitions and the Path Towards Mitochondrial Loss.</title>
        <authorList>
            <person name="Novak L.V.F."/>
            <person name="Treitli S.C."/>
            <person name="Pyrih J."/>
            <person name="Halakuc P."/>
            <person name="Pipaliya S.V."/>
            <person name="Vacek V."/>
            <person name="Brzon O."/>
            <person name="Soukal P."/>
            <person name="Eme L."/>
            <person name="Dacks J.B."/>
            <person name="Karnkowska A."/>
            <person name="Elias M."/>
            <person name="Hampl V."/>
        </authorList>
    </citation>
    <scope>NUCLEOTIDE SEQUENCE [LARGE SCALE GENOMIC DNA]</scope>
    <source>
        <strain evidence="1">NAU3</strain>
        <tissue evidence="1">Gut</tissue>
    </source>
</reference>
<gene>
    <name evidence="1" type="ORF">BLNAU_9805</name>
</gene>
<dbReference type="Proteomes" id="UP001281761">
    <property type="component" value="Unassembled WGS sequence"/>
</dbReference>
<accession>A0ABQ9XUU2</accession>
<name>A0ABQ9XUU2_9EUKA</name>
<sequence length="168" mass="19196">MESVHFRNGMLNKISNGIHPNYLDLGMMSNKEVSLTYLPFVRLDEQVRLGRGTISRIEPFKRGPFEGSQILFKLVPRPDGSCSGFTESILPLLTSSNEGVATSSFSMLFYRSDVKDLIRDVKTGISDWKNKCPTFQKRGQLILAKLREDGLMDAMEIRFRCNDYDFEE</sequence>